<evidence type="ECO:0000259" key="10">
    <source>
        <dbReference type="PROSITE" id="PS50102"/>
    </source>
</evidence>
<organism evidence="13">
    <name type="scientific">Iconisemion striatum</name>
    <dbReference type="NCBI Taxonomy" id="60296"/>
    <lineage>
        <taxon>Eukaryota</taxon>
        <taxon>Metazoa</taxon>
        <taxon>Chordata</taxon>
        <taxon>Craniata</taxon>
        <taxon>Vertebrata</taxon>
        <taxon>Euteleostomi</taxon>
        <taxon>Actinopterygii</taxon>
        <taxon>Neopterygii</taxon>
        <taxon>Teleostei</taxon>
        <taxon>Neoteleostei</taxon>
        <taxon>Acanthomorphata</taxon>
        <taxon>Ovalentaria</taxon>
        <taxon>Atherinomorphae</taxon>
        <taxon>Cyprinodontiformes</taxon>
        <taxon>Nothobranchiidae</taxon>
        <taxon>Iconisemion</taxon>
    </lineage>
</organism>
<dbReference type="SUPFAM" id="SSF117839">
    <property type="entry name" value="WWE domain"/>
    <property type="match status" value="1"/>
</dbReference>
<dbReference type="Pfam" id="PF23085">
    <property type="entry name" value="RRM_PARP14_3"/>
    <property type="match status" value="2"/>
</dbReference>
<evidence type="ECO:0000256" key="4">
    <source>
        <dbReference type="ARBA" id="ARBA00023027"/>
    </source>
</evidence>
<dbReference type="InterPro" id="IPR003903">
    <property type="entry name" value="UIM_dom"/>
</dbReference>
<evidence type="ECO:0000256" key="8">
    <source>
        <dbReference type="RuleBase" id="RU362114"/>
    </source>
</evidence>
<dbReference type="PROSITE" id="PS51059">
    <property type="entry name" value="PARP_CATALYTIC"/>
    <property type="match status" value="1"/>
</dbReference>
<dbReference type="PROSITE" id="PS50918">
    <property type="entry name" value="WWE"/>
    <property type="match status" value="1"/>
</dbReference>
<keyword evidence="3 8" id="KW-0808">Transferase</keyword>
<comment type="subcellular location">
    <subcellularLocation>
        <location evidence="1">Nucleus</location>
    </subcellularLocation>
</comment>
<dbReference type="FunFam" id="3.90.228.10:FF:000008">
    <property type="entry name" value="Poly [ADP-ribose] polymerase"/>
    <property type="match status" value="1"/>
</dbReference>
<dbReference type="CDD" id="cd12547">
    <property type="entry name" value="RRM1_2_PAR10"/>
    <property type="match status" value="1"/>
</dbReference>
<dbReference type="GO" id="GO:0003723">
    <property type="term" value="F:RNA binding"/>
    <property type="evidence" value="ECO:0007669"/>
    <property type="project" value="UniProtKB-UniRule"/>
</dbReference>
<dbReference type="SUPFAM" id="SSF56399">
    <property type="entry name" value="ADP-ribosylation"/>
    <property type="match status" value="1"/>
</dbReference>
<dbReference type="EC" id="2.4.2.-" evidence="8"/>
<dbReference type="SMART" id="SM00726">
    <property type="entry name" value="UIM"/>
    <property type="match status" value="2"/>
</dbReference>
<dbReference type="InterPro" id="IPR012317">
    <property type="entry name" value="Poly(ADP-ribose)pol_cat_dom"/>
</dbReference>
<keyword evidence="7" id="KW-0694">RNA-binding</keyword>
<keyword evidence="2 8" id="KW-0328">Glycosyltransferase</keyword>
<accession>A0A1A7XRH0</accession>
<comment type="similarity">
    <text evidence="6">Belongs to the ARTD/PARP family.</text>
</comment>
<dbReference type="Pfam" id="PF00644">
    <property type="entry name" value="PARP"/>
    <property type="match status" value="1"/>
</dbReference>
<dbReference type="InterPro" id="IPR037197">
    <property type="entry name" value="WWE_dom_sf"/>
</dbReference>
<evidence type="ECO:0000256" key="1">
    <source>
        <dbReference type="ARBA" id="ARBA00004123"/>
    </source>
</evidence>
<evidence type="ECO:0000256" key="9">
    <source>
        <dbReference type="SAM" id="MobiDB-lite"/>
    </source>
</evidence>
<dbReference type="GO" id="GO:0005634">
    <property type="term" value="C:nucleus"/>
    <property type="evidence" value="ECO:0007669"/>
    <property type="project" value="UniProtKB-SubCell"/>
</dbReference>
<dbReference type="Gene3D" id="3.30.70.330">
    <property type="match status" value="2"/>
</dbReference>
<evidence type="ECO:0000259" key="11">
    <source>
        <dbReference type="PROSITE" id="PS50918"/>
    </source>
</evidence>
<dbReference type="InterPro" id="IPR000504">
    <property type="entry name" value="RRM_dom"/>
</dbReference>
<evidence type="ECO:0000259" key="12">
    <source>
        <dbReference type="PROSITE" id="PS51059"/>
    </source>
</evidence>
<dbReference type="EMBL" id="HADW01019281">
    <property type="protein sequence ID" value="SBP20681.1"/>
    <property type="molecule type" value="Transcribed_RNA"/>
</dbReference>
<gene>
    <name evidence="13" type="primary">PARP10</name>
</gene>
<evidence type="ECO:0000256" key="3">
    <source>
        <dbReference type="ARBA" id="ARBA00022679"/>
    </source>
</evidence>
<evidence type="ECO:0000313" key="13">
    <source>
        <dbReference type="EMBL" id="SBP20681.1"/>
    </source>
</evidence>
<dbReference type="AlphaFoldDB" id="A0A1A7XRH0"/>
<evidence type="ECO:0000256" key="2">
    <source>
        <dbReference type="ARBA" id="ARBA00022676"/>
    </source>
</evidence>
<dbReference type="PANTHER" id="PTHR14453:SF94">
    <property type="entry name" value="PROTEIN MONO-ADP-RIBOSYLTRANSFERASE PARP10"/>
    <property type="match status" value="1"/>
</dbReference>
<feature type="region of interest" description="Disordered" evidence="9">
    <location>
        <begin position="280"/>
        <end position="299"/>
    </location>
</feature>
<feature type="domain" description="WWE" evidence="11">
    <location>
        <begin position="925"/>
        <end position="1004"/>
    </location>
</feature>
<feature type="domain" description="RRM" evidence="10">
    <location>
        <begin position="167"/>
        <end position="260"/>
    </location>
</feature>
<dbReference type="GO" id="GO:0005737">
    <property type="term" value="C:cytoplasm"/>
    <property type="evidence" value="ECO:0007669"/>
    <property type="project" value="TreeGrafter"/>
</dbReference>
<dbReference type="PROSITE" id="PS50330">
    <property type="entry name" value="UIM"/>
    <property type="match status" value="1"/>
</dbReference>
<name>A0A1A7XRH0_9TELE</name>
<keyword evidence="4 8" id="KW-0520">NAD</keyword>
<dbReference type="GO" id="GO:0003950">
    <property type="term" value="F:NAD+ poly-ADP-ribosyltransferase activity"/>
    <property type="evidence" value="ECO:0007669"/>
    <property type="project" value="UniProtKB-UniRule"/>
</dbReference>
<dbReference type="GO" id="GO:1990404">
    <property type="term" value="F:NAD+-protein mono-ADP-ribosyltransferase activity"/>
    <property type="evidence" value="ECO:0007669"/>
    <property type="project" value="TreeGrafter"/>
</dbReference>
<dbReference type="Gene3D" id="3.30.720.50">
    <property type="match status" value="1"/>
</dbReference>
<protein>
    <recommendedName>
        <fullName evidence="8">Poly [ADP-ribose] polymerase</fullName>
        <shortName evidence="8">PARP</shortName>
        <ecNumber evidence="8">2.4.2.-</ecNumber>
    </recommendedName>
</protein>
<dbReference type="InterPro" id="IPR034464">
    <property type="entry name" value="PAR10_RRM1_2"/>
</dbReference>
<dbReference type="GO" id="GO:0003714">
    <property type="term" value="F:transcription corepressor activity"/>
    <property type="evidence" value="ECO:0007669"/>
    <property type="project" value="TreeGrafter"/>
</dbReference>
<dbReference type="Gene3D" id="3.90.228.10">
    <property type="match status" value="1"/>
</dbReference>
<reference evidence="13" key="1">
    <citation type="submission" date="2016-05" db="EMBL/GenBank/DDBJ databases">
        <authorList>
            <person name="Lavstsen T."/>
            <person name="Jespersen J.S."/>
        </authorList>
    </citation>
    <scope>NUCLEOTIDE SEQUENCE</scope>
    <source>
        <tissue evidence="13">Brain</tissue>
    </source>
</reference>
<dbReference type="InterPro" id="IPR052056">
    <property type="entry name" value="Mono-ARTD/PARP"/>
</dbReference>
<dbReference type="CDD" id="cd01439">
    <property type="entry name" value="TCCD_inducible_PARP_like"/>
    <property type="match status" value="1"/>
</dbReference>
<feature type="compositionally biased region" description="Polar residues" evidence="9">
    <location>
        <begin position="283"/>
        <end position="299"/>
    </location>
</feature>
<dbReference type="InterPro" id="IPR035979">
    <property type="entry name" value="RBD_domain_sf"/>
</dbReference>
<feature type="domain" description="PARP catalytic" evidence="12">
    <location>
        <begin position="1018"/>
        <end position="1219"/>
    </location>
</feature>
<dbReference type="SUPFAM" id="SSF54928">
    <property type="entry name" value="RNA-binding domain, RBD"/>
    <property type="match status" value="1"/>
</dbReference>
<sequence>MSVESLEDRTVEVLQLPEGLDEELLYLYFENKRRSGGGLLESLEKKDNHATLVFEEAEAAARVLSKGHHVLLNTELSVRKPPSKDRRRLLLRGTNPDTNTEMIELYVENMMDLNVTDYTLITAPGRDYILIHLSQPFSKDFLSLSTKISKRTLDGAKVTIEQIEQTDSILVENLHPGTTPDLLALYFESERGGSQSVKNVTVLSEGTAKVSFADYDSVDGVLDRPHQLNNAELVVKPYFDFLQPAQSSADQDLNIDTQEVPEDNSDEVNNVQMQTCPLLAGADQSSPAGTSDTFDSASPTASEALADSVAAEQEVVEVMEGQNEETETLSCHIPITDPIKVALFQSSSFQQDMQKANPSVSIEIKDGAVHVAGSDGGHLQQLKDTISQFFGDMKETQFTLEVEKAEFLSRKDVKERLLQTMNTTVSPTLYAVSGSTVAVTSLSQNATDQACAFLKSQVCHFSLPVDAEHKCILECREWSEFVQTLCFTSAKMSEERGSIDVLTLKGMEDETQAAILGFLTTPIERDTVLPMEPGKLKYVQIHCHQLLADMAQVSIFPLEAEDACGLKIHGHAVACQIAEELLQGVLSSICTRTITVNVPGVTRFLDEKECRSILNEMETKFQVYICLKYVPWEPLADQDIFETAWKIMSQKNFQKVSEDDSALGLKSDLKQTASNGASNRGLLEEAKRIVSTIDDSQEVTAPSPDELDDINDVDLYTAEDPQDLNDPDVTVAESSQLSAGQNATCGSLLLSDGIAGLSDKLEEEAQLSLAIQYSMESSKWSLKDEEEQLQKALELSKKLIQEERSSSRTDKIPNLDLHKKGNLGISLEDTIKAANTLQLDVFAGYNSDLIRVDIAFGKKVSQRQVEEKLEHRSVRHMSDYHVKCLDVIKRKHAVDIQIQGTIIGVSGFKDYVTGALCDVKLLLEKISNSVSDKEILKTVQWVRHGPASSGTTPYSADVTLFIENAWRMKLKNADILLENQPHIINFEKMQEYNIASGKSVKISRKLLELGDVTQDVPEEEYSLLANLPEASKVDEESEEFQDVVKNFYGTIQEYHSKIRIIQVEKLMNRLLYNQYKLKKASVLQQSTHPVIERTLYHGTSETSVKEICVHGFNRSFCGKNATVYGQGVYFAVNSALSVQDQYSPPNVDGYKFIFVSKVLTGDFTKGCHSMKTAPLKETGDIPLRYDSVTDDITKPTMFVIFNDTQAFPEYLITCQRIHR</sequence>
<dbReference type="InterPro" id="IPR004170">
    <property type="entry name" value="WWE_dom"/>
</dbReference>
<reference evidence="13" key="2">
    <citation type="submission" date="2016-06" db="EMBL/GenBank/DDBJ databases">
        <title>The genome of a short-lived fish provides insights into sex chromosome evolution and the genetic control of aging.</title>
        <authorList>
            <person name="Reichwald K."/>
            <person name="Felder M."/>
            <person name="Petzold A."/>
            <person name="Koch P."/>
            <person name="Groth M."/>
            <person name="Platzer M."/>
        </authorList>
    </citation>
    <scope>NUCLEOTIDE SEQUENCE</scope>
    <source>
        <tissue evidence="13">Brain</tissue>
    </source>
</reference>
<dbReference type="PANTHER" id="PTHR14453">
    <property type="entry name" value="PARP/ZINC FINGER CCCH TYPE DOMAIN CONTAINING PROTEIN"/>
    <property type="match status" value="1"/>
</dbReference>
<dbReference type="InterPro" id="IPR012677">
    <property type="entry name" value="Nucleotide-bd_a/b_plait_sf"/>
</dbReference>
<evidence type="ECO:0000256" key="7">
    <source>
        <dbReference type="PROSITE-ProRule" id="PRU00176"/>
    </source>
</evidence>
<dbReference type="Pfam" id="PF02825">
    <property type="entry name" value="WWE"/>
    <property type="match status" value="1"/>
</dbReference>
<keyword evidence="5" id="KW-0539">Nucleus</keyword>
<evidence type="ECO:0000256" key="6">
    <source>
        <dbReference type="ARBA" id="ARBA00024347"/>
    </source>
</evidence>
<evidence type="ECO:0000256" key="5">
    <source>
        <dbReference type="ARBA" id="ARBA00023242"/>
    </source>
</evidence>
<dbReference type="GO" id="GO:0010629">
    <property type="term" value="P:negative regulation of gene expression"/>
    <property type="evidence" value="ECO:0007669"/>
    <property type="project" value="TreeGrafter"/>
</dbReference>
<dbReference type="PROSITE" id="PS50102">
    <property type="entry name" value="RRM"/>
    <property type="match status" value="1"/>
</dbReference>
<dbReference type="SMART" id="SM00360">
    <property type="entry name" value="RRM"/>
    <property type="match status" value="2"/>
</dbReference>
<dbReference type="GO" id="GO:0070212">
    <property type="term" value="P:protein poly-ADP-ribosylation"/>
    <property type="evidence" value="ECO:0007669"/>
    <property type="project" value="TreeGrafter"/>
</dbReference>
<proteinExistence type="inferred from homology"/>